<dbReference type="EMBL" id="CP036432">
    <property type="protein sequence ID" value="QDV81759.1"/>
    <property type="molecule type" value="Genomic_DNA"/>
</dbReference>
<name>A0ABX5XPE3_9BACT</name>
<reference evidence="3 4" key="1">
    <citation type="submission" date="2019-02" db="EMBL/GenBank/DDBJ databases">
        <title>Deep-cultivation of Planctomycetes and their phenomic and genomic characterization uncovers novel biology.</title>
        <authorList>
            <person name="Wiegand S."/>
            <person name="Jogler M."/>
            <person name="Boedeker C."/>
            <person name="Pinto D."/>
            <person name="Vollmers J."/>
            <person name="Rivas-Marin E."/>
            <person name="Kohn T."/>
            <person name="Peeters S.H."/>
            <person name="Heuer A."/>
            <person name="Rast P."/>
            <person name="Oberbeckmann S."/>
            <person name="Bunk B."/>
            <person name="Jeske O."/>
            <person name="Meyerdierks A."/>
            <person name="Storesund J.E."/>
            <person name="Kallscheuer N."/>
            <person name="Luecker S."/>
            <person name="Lage O.M."/>
            <person name="Pohl T."/>
            <person name="Merkel B.J."/>
            <person name="Hornburger P."/>
            <person name="Mueller R.-W."/>
            <person name="Bruemmer F."/>
            <person name="Labrenz M."/>
            <person name="Spormann A.M."/>
            <person name="Op den Camp H."/>
            <person name="Overmann J."/>
            <person name="Amann R."/>
            <person name="Jetten M.S.M."/>
            <person name="Mascher T."/>
            <person name="Medema M.H."/>
            <person name="Devos D.P."/>
            <person name="Kaster A.-K."/>
            <person name="Ovreas L."/>
            <person name="Rohde M."/>
            <person name="Galperin M.Y."/>
            <person name="Jogler C."/>
        </authorList>
    </citation>
    <scope>NUCLEOTIDE SEQUENCE [LARGE SCALE GENOMIC DNA]</scope>
    <source>
        <strain evidence="3 4">TBK1r</strain>
    </source>
</reference>
<dbReference type="SMART" id="SM00235">
    <property type="entry name" value="ZnMc"/>
    <property type="match status" value="1"/>
</dbReference>
<protein>
    <submittedName>
        <fullName evidence="3">Matrixin</fullName>
    </submittedName>
</protein>
<dbReference type="Proteomes" id="UP000318081">
    <property type="component" value="Chromosome"/>
</dbReference>
<organism evidence="3 4">
    <name type="scientific">Stieleria magnilauensis</name>
    <dbReference type="NCBI Taxonomy" id="2527963"/>
    <lineage>
        <taxon>Bacteria</taxon>
        <taxon>Pseudomonadati</taxon>
        <taxon>Planctomycetota</taxon>
        <taxon>Planctomycetia</taxon>
        <taxon>Pirellulales</taxon>
        <taxon>Pirellulaceae</taxon>
        <taxon>Stieleria</taxon>
    </lineage>
</organism>
<proteinExistence type="predicted"/>
<dbReference type="CDD" id="cd04268">
    <property type="entry name" value="ZnMc_MMP_like"/>
    <property type="match status" value="1"/>
</dbReference>
<evidence type="ECO:0000256" key="1">
    <source>
        <dbReference type="SAM" id="MobiDB-lite"/>
    </source>
</evidence>
<dbReference type="Pfam" id="PF13582">
    <property type="entry name" value="Reprolysin_3"/>
    <property type="match status" value="1"/>
</dbReference>
<keyword evidence="4" id="KW-1185">Reference proteome</keyword>
<gene>
    <name evidence="3" type="ORF">TBK1r_06790</name>
</gene>
<evidence type="ECO:0000313" key="4">
    <source>
        <dbReference type="Proteomes" id="UP000318081"/>
    </source>
</evidence>
<sequence>MANKKNESDLKDLLQYLIKQLDDSGLVNDIGRVDSEDQGASKSRRSQRKVHQIGKNTICSTDARGFPTADDVSPSSILLDASEGFVPLWRYGTTLRWWFDDVAISDHPDPSSVKRTVRELMTEAMEAWGDAAPIKLREERDSYDFRVIVNAKDRCTPSGCTLASAFFPDSGRHDFHVYPLALEQSRKEQVDTFIHELGHVFGLRHFFAQVSEQAWPSEIFGNHRAFSIMNYGSLSELTEDDRNDLKRLYQAVWSGALADINGTPIRLFPPYHEAGNMVIPRFYGSRAATEG</sequence>
<dbReference type="InterPro" id="IPR024079">
    <property type="entry name" value="MetalloPept_cat_dom_sf"/>
</dbReference>
<evidence type="ECO:0000313" key="3">
    <source>
        <dbReference type="EMBL" id="QDV81759.1"/>
    </source>
</evidence>
<feature type="compositionally biased region" description="Basic residues" evidence="1">
    <location>
        <begin position="42"/>
        <end position="52"/>
    </location>
</feature>
<feature type="region of interest" description="Disordered" evidence="1">
    <location>
        <begin position="29"/>
        <end position="52"/>
    </location>
</feature>
<accession>A0ABX5XPE3</accession>
<dbReference type="Gene3D" id="3.40.390.10">
    <property type="entry name" value="Collagenase (Catalytic Domain)"/>
    <property type="match status" value="1"/>
</dbReference>
<evidence type="ECO:0000259" key="2">
    <source>
        <dbReference type="SMART" id="SM00235"/>
    </source>
</evidence>
<dbReference type="SUPFAM" id="SSF55486">
    <property type="entry name" value="Metalloproteases ('zincins'), catalytic domain"/>
    <property type="match status" value="1"/>
</dbReference>
<feature type="domain" description="Peptidase metallopeptidase" evidence="2">
    <location>
        <begin position="85"/>
        <end position="251"/>
    </location>
</feature>
<dbReference type="RefSeq" id="WP_145207507.1">
    <property type="nucleotide sequence ID" value="NZ_CP036432.1"/>
</dbReference>
<dbReference type="InterPro" id="IPR006026">
    <property type="entry name" value="Peptidase_Metallo"/>
</dbReference>